<feature type="domain" description="HTH cro/C1-type" evidence="1">
    <location>
        <begin position="5"/>
        <end position="39"/>
    </location>
</feature>
<dbReference type="Proteomes" id="UP000285138">
    <property type="component" value="Unassembled WGS sequence"/>
</dbReference>
<dbReference type="PROSITE" id="PS50943">
    <property type="entry name" value="HTH_CROC1"/>
    <property type="match status" value="1"/>
</dbReference>
<evidence type="ECO:0000313" key="2">
    <source>
        <dbReference type="EMBL" id="RQD72946.1"/>
    </source>
</evidence>
<organism evidence="2 3">
    <name type="scientific">Candidatus Syntrophonatronum acetioxidans</name>
    <dbReference type="NCBI Taxonomy" id="1795816"/>
    <lineage>
        <taxon>Bacteria</taxon>
        <taxon>Bacillati</taxon>
        <taxon>Bacillota</taxon>
        <taxon>Clostridia</taxon>
        <taxon>Eubacteriales</taxon>
        <taxon>Syntrophomonadaceae</taxon>
        <taxon>Candidatus Syntrophonatronum</taxon>
    </lineage>
</organism>
<comment type="caution">
    <text evidence="2">The sequence shown here is derived from an EMBL/GenBank/DDBJ whole genome shotgun (WGS) entry which is preliminary data.</text>
</comment>
<evidence type="ECO:0000313" key="3">
    <source>
        <dbReference type="Proteomes" id="UP000285138"/>
    </source>
</evidence>
<accession>A0A424Y9E3</accession>
<protein>
    <submittedName>
        <fullName evidence="2">XRE family transcriptional regulator</fullName>
    </submittedName>
</protein>
<dbReference type="InterPro" id="IPR001387">
    <property type="entry name" value="Cro/C1-type_HTH"/>
</dbReference>
<dbReference type="GO" id="GO:0003677">
    <property type="term" value="F:DNA binding"/>
    <property type="evidence" value="ECO:0007669"/>
    <property type="project" value="InterPro"/>
</dbReference>
<evidence type="ECO:0000259" key="1">
    <source>
        <dbReference type="PROSITE" id="PS50943"/>
    </source>
</evidence>
<dbReference type="Pfam" id="PF01381">
    <property type="entry name" value="HTH_3"/>
    <property type="match status" value="1"/>
</dbReference>
<dbReference type="EMBL" id="QZAA01000287">
    <property type="protein sequence ID" value="RQD72946.1"/>
    <property type="molecule type" value="Genomic_DNA"/>
</dbReference>
<dbReference type="InterPro" id="IPR010982">
    <property type="entry name" value="Lambda_DNA-bd_dom_sf"/>
</dbReference>
<feature type="non-terminal residue" evidence="2">
    <location>
        <position position="39"/>
    </location>
</feature>
<sequence>MRYVKGLSQRKLASKAGISNSTVHRIEKGIIKNVKPQVL</sequence>
<dbReference type="SUPFAM" id="SSF47413">
    <property type="entry name" value="lambda repressor-like DNA-binding domains"/>
    <property type="match status" value="1"/>
</dbReference>
<dbReference type="AlphaFoldDB" id="A0A424Y9E3"/>
<name>A0A424Y9E3_9FIRM</name>
<reference evidence="2 3" key="1">
    <citation type="submission" date="2018-08" db="EMBL/GenBank/DDBJ databases">
        <title>The metabolism and importance of syntrophic acetate oxidation coupled to methane or sulfide production in haloalkaline environments.</title>
        <authorList>
            <person name="Timmers P.H.A."/>
            <person name="Vavourakis C.D."/>
            <person name="Sorokin D.Y."/>
            <person name="Sinninghe Damste J.S."/>
            <person name="Muyzer G."/>
            <person name="Stams A.J.M."/>
            <person name="Plugge C.M."/>
        </authorList>
    </citation>
    <scope>NUCLEOTIDE SEQUENCE [LARGE SCALE GENOMIC DNA]</scope>
    <source>
        <strain evidence="2">MSAO_Bac1</strain>
    </source>
</reference>
<dbReference type="CDD" id="cd00093">
    <property type="entry name" value="HTH_XRE"/>
    <property type="match status" value="1"/>
</dbReference>
<proteinExistence type="predicted"/>
<dbReference type="Gene3D" id="1.10.260.40">
    <property type="entry name" value="lambda repressor-like DNA-binding domains"/>
    <property type="match status" value="1"/>
</dbReference>
<gene>
    <name evidence="2" type="ORF">D5R97_10100</name>
</gene>